<gene>
    <name evidence="2" type="ORF">Pfra01_000017100</name>
</gene>
<organism evidence="2 3">
    <name type="scientific">Phytophthora fragariaefolia</name>
    <dbReference type="NCBI Taxonomy" id="1490495"/>
    <lineage>
        <taxon>Eukaryota</taxon>
        <taxon>Sar</taxon>
        <taxon>Stramenopiles</taxon>
        <taxon>Oomycota</taxon>
        <taxon>Peronosporomycetes</taxon>
        <taxon>Peronosporales</taxon>
        <taxon>Peronosporaceae</taxon>
        <taxon>Phytophthora</taxon>
    </lineage>
</organism>
<sequence length="84" mass="9281">MADQHTQKHGQHSKSRASTEKAGPAQKKQGQHNKSPQNTGNHGLAQDSNSIQLQAFISRNFCSQIAETVLWSPQNARDIYVTNP</sequence>
<evidence type="ECO:0000313" key="2">
    <source>
        <dbReference type="EMBL" id="GMF14757.1"/>
    </source>
</evidence>
<comment type="caution">
    <text evidence="2">The sequence shown here is derived from an EMBL/GenBank/DDBJ whole genome shotgun (WGS) entry which is preliminary data.</text>
</comment>
<proteinExistence type="predicted"/>
<dbReference type="EMBL" id="BSXT01000012">
    <property type="protein sequence ID" value="GMF14757.1"/>
    <property type="molecule type" value="Genomic_DNA"/>
</dbReference>
<feature type="region of interest" description="Disordered" evidence="1">
    <location>
        <begin position="1"/>
        <end position="47"/>
    </location>
</feature>
<evidence type="ECO:0000256" key="1">
    <source>
        <dbReference type="SAM" id="MobiDB-lite"/>
    </source>
</evidence>
<keyword evidence="3" id="KW-1185">Reference proteome</keyword>
<reference evidence="2" key="1">
    <citation type="submission" date="2023-04" db="EMBL/GenBank/DDBJ databases">
        <title>Phytophthora fragariaefolia NBRC 109709.</title>
        <authorList>
            <person name="Ichikawa N."/>
            <person name="Sato H."/>
            <person name="Tonouchi N."/>
        </authorList>
    </citation>
    <scope>NUCLEOTIDE SEQUENCE</scope>
    <source>
        <strain evidence="2">NBRC 109709</strain>
    </source>
</reference>
<evidence type="ECO:0000313" key="3">
    <source>
        <dbReference type="Proteomes" id="UP001165121"/>
    </source>
</evidence>
<accession>A0A9W6TIB1</accession>
<dbReference type="Proteomes" id="UP001165121">
    <property type="component" value="Unassembled WGS sequence"/>
</dbReference>
<name>A0A9W6TIB1_9STRA</name>
<feature type="compositionally biased region" description="Polar residues" evidence="1">
    <location>
        <begin position="32"/>
        <end position="47"/>
    </location>
</feature>
<protein>
    <submittedName>
        <fullName evidence="2">Unnamed protein product</fullName>
    </submittedName>
</protein>
<dbReference type="AlphaFoldDB" id="A0A9W6TIB1"/>